<evidence type="ECO:0000313" key="1">
    <source>
        <dbReference type="EMBL" id="TDM15152.1"/>
    </source>
</evidence>
<dbReference type="RefSeq" id="WP_133420383.1">
    <property type="nucleotide sequence ID" value="NZ_SDGP01000007.1"/>
</dbReference>
<name>A0A4R6C1T5_9STAP</name>
<gene>
    <name evidence="1" type="ORF">ETI04_10610</name>
</gene>
<reference evidence="1 2" key="1">
    <citation type="submission" date="2019-01" db="EMBL/GenBank/DDBJ databases">
        <title>Draft genome sequences of Macrococcus caseolyticus, Macrococcus canis, Macrococcus bohemicus and Macrococcus goetzii.</title>
        <authorList>
            <person name="Mazhar S."/>
            <person name="Altermann E."/>
            <person name="Hill C."/>
            <person name="Mcauliffe O."/>
        </authorList>
    </citation>
    <scope>NUCLEOTIDE SEQUENCE [LARGE SCALE GENOMIC DNA]</scope>
    <source>
        <strain evidence="1 2">DPC7162</strain>
    </source>
</reference>
<dbReference type="AlphaFoldDB" id="A0A4R6C1T5"/>
<accession>A0A4R6C1T5</accession>
<proteinExistence type="predicted"/>
<comment type="caution">
    <text evidence="1">The sequence shown here is derived from an EMBL/GenBank/DDBJ whole genome shotgun (WGS) entry which is preliminary data.</text>
</comment>
<protein>
    <submittedName>
        <fullName evidence="1">Uncharacterized protein</fullName>
    </submittedName>
</protein>
<organism evidence="1 2">
    <name type="scientific">Macrococcoides canis</name>
    <dbReference type="NCBI Taxonomy" id="1855823"/>
    <lineage>
        <taxon>Bacteria</taxon>
        <taxon>Bacillati</taxon>
        <taxon>Bacillota</taxon>
        <taxon>Bacilli</taxon>
        <taxon>Bacillales</taxon>
        <taxon>Staphylococcaceae</taxon>
        <taxon>Macrococcoides</taxon>
    </lineage>
</organism>
<evidence type="ECO:0000313" key="2">
    <source>
        <dbReference type="Proteomes" id="UP000294865"/>
    </source>
</evidence>
<dbReference type="Proteomes" id="UP000294865">
    <property type="component" value="Unassembled WGS sequence"/>
</dbReference>
<sequence>MGLDMYIAKDENGKLEEVAYFRKFNALHGYFDERYYLDNPGRVKLDNYMVEDVYDRLIKIIEAPEKASNLLPTYMGPFFGSYDYDDIYYHYIAEAFEIFHKLKQIDVDKENYYYMADY</sequence>
<dbReference type="EMBL" id="SDQG01000009">
    <property type="protein sequence ID" value="TDM15152.1"/>
    <property type="molecule type" value="Genomic_DNA"/>
</dbReference>